<accession>A0A7N0ZSR4</accession>
<dbReference type="Proteomes" id="UP000594263">
    <property type="component" value="Unplaced"/>
</dbReference>
<keyword evidence="2" id="KW-1185">Reference proteome</keyword>
<dbReference type="InterPro" id="IPR008480">
    <property type="entry name" value="DUF761_pln"/>
</dbReference>
<protein>
    <submittedName>
        <fullName evidence="1">Uncharacterized protein</fullName>
    </submittedName>
</protein>
<dbReference type="Gramene" id="Kaladp0027s0003.1.v1.1">
    <property type="protein sequence ID" value="Kaladp0027s0003.1.v1.1.CDS.1"/>
    <property type="gene ID" value="Kaladp0027s0003.v1.1"/>
</dbReference>
<dbReference type="OMA" id="RFNIPCT"/>
<evidence type="ECO:0000313" key="1">
    <source>
        <dbReference type="EnsemblPlants" id="Kaladp0027s0003.1.v1.1.CDS.1"/>
    </source>
</evidence>
<dbReference type="Pfam" id="PF05553">
    <property type="entry name" value="DUF761"/>
    <property type="match status" value="1"/>
</dbReference>
<evidence type="ECO:0000313" key="2">
    <source>
        <dbReference type="Proteomes" id="UP000594263"/>
    </source>
</evidence>
<dbReference type="AlphaFoldDB" id="A0A7N0ZSR4"/>
<organism evidence="1 2">
    <name type="scientific">Kalanchoe fedtschenkoi</name>
    <name type="common">Lavender scallops</name>
    <name type="synonym">South American air plant</name>
    <dbReference type="NCBI Taxonomy" id="63787"/>
    <lineage>
        <taxon>Eukaryota</taxon>
        <taxon>Viridiplantae</taxon>
        <taxon>Streptophyta</taxon>
        <taxon>Embryophyta</taxon>
        <taxon>Tracheophyta</taxon>
        <taxon>Spermatophyta</taxon>
        <taxon>Magnoliopsida</taxon>
        <taxon>eudicotyledons</taxon>
        <taxon>Gunneridae</taxon>
        <taxon>Pentapetalae</taxon>
        <taxon>Saxifragales</taxon>
        <taxon>Crassulaceae</taxon>
        <taxon>Kalanchoe</taxon>
    </lineage>
</organism>
<dbReference type="PANTHER" id="PTHR33265">
    <property type="entry name" value="AVR9/CF-9 RAPIDLY ELICITED PROTEIN-RELATED"/>
    <property type="match status" value="1"/>
</dbReference>
<proteinExistence type="predicted"/>
<name>A0A7N0ZSR4_KALFE</name>
<reference evidence="1" key="1">
    <citation type="submission" date="2021-01" db="UniProtKB">
        <authorList>
            <consortium name="EnsemblPlants"/>
        </authorList>
    </citation>
    <scope>IDENTIFICATION</scope>
</reference>
<dbReference type="PANTHER" id="PTHR33265:SF5">
    <property type="entry name" value="COTTON FIBER PROTEIN"/>
    <property type="match status" value="1"/>
</dbReference>
<dbReference type="EnsemblPlants" id="Kaladp0027s0003.1.v1.1">
    <property type="protein sequence ID" value="Kaladp0027s0003.1.v1.1.CDS.1"/>
    <property type="gene ID" value="Kaladp0027s0003.v1.1"/>
</dbReference>
<sequence length="111" mass="13055">MDLHSASNYIKALKRNSKDSIRYYYGEHELSFDQTPKIHVKMYKPTSMRFKLPCFTPDMVDFDCDDHCFNANSNDYDSNGDGVEEMVDGDEIDERAEKFIAEFYAQMKLQR</sequence>